<comment type="caution">
    <text evidence="11">The sequence shown here is derived from an EMBL/GenBank/DDBJ whole genome shotgun (WGS) entry which is preliminary data.</text>
</comment>
<evidence type="ECO:0000256" key="4">
    <source>
        <dbReference type="ARBA" id="ARBA00037670"/>
    </source>
</evidence>
<feature type="domain" description="Pseudouridine synthase RsuA/RluA-like" evidence="10">
    <location>
        <begin position="13"/>
        <end position="161"/>
    </location>
</feature>
<evidence type="ECO:0000313" key="12">
    <source>
        <dbReference type="Proteomes" id="UP001239019"/>
    </source>
</evidence>
<dbReference type="PANTHER" id="PTHR21600:SF56">
    <property type="entry name" value="TRNA PSEUDOURIDINE SYNTHASE C"/>
    <property type="match status" value="1"/>
</dbReference>
<name>A0ABU0W7K2_9GAMM</name>
<protein>
    <recommendedName>
        <fullName evidence="6">tRNA pseudouridine synthase C</fullName>
        <ecNumber evidence="5">5.4.99.26</ecNumber>
    </recommendedName>
    <alternativeName>
        <fullName evidence="8">tRNA pseudouridine(65) synthase</fullName>
    </alternativeName>
    <alternativeName>
        <fullName evidence="9">tRNA pseudouridylate synthase C</fullName>
    </alternativeName>
    <alternativeName>
        <fullName evidence="7">tRNA-uridine isomerase C</fullName>
    </alternativeName>
</protein>
<dbReference type="Pfam" id="PF00849">
    <property type="entry name" value="PseudoU_synth_2"/>
    <property type="match status" value="1"/>
</dbReference>
<evidence type="ECO:0000256" key="3">
    <source>
        <dbReference type="ARBA" id="ARBA00036607"/>
    </source>
</evidence>
<dbReference type="EMBL" id="JAVDDT010000005">
    <property type="protein sequence ID" value="MDQ2070008.1"/>
    <property type="molecule type" value="Genomic_DNA"/>
</dbReference>
<dbReference type="InterPro" id="IPR020103">
    <property type="entry name" value="PsdUridine_synth_cat_dom_sf"/>
</dbReference>
<dbReference type="PROSITE" id="PS01129">
    <property type="entry name" value="PSI_RLU"/>
    <property type="match status" value="1"/>
</dbReference>
<sequence>MKPLEILHHDQWLVAVNKPPGMLVHRSHLSRERHVILQRLRDQLGQRLYPVHRLDRATSGVLLFALDPKTANSLTTTFGEGRADKAYLAVVRGWPEPETGHIDRPVRDDARESHREARTDYRRLALVEMPFSNRRHDTSRYALMQLEPETGRRHQLRIHMERIAHPIIGDTTHGDGEHNRLFRQHLDCHRLLLHASALTLAHPVEQDKTLALQAPLRGEFSDVIQTLGWRDALTKAFAGLSVHQHHQAGNI</sequence>
<evidence type="ECO:0000256" key="5">
    <source>
        <dbReference type="ARBA" id="ARBA00038943"/>
    </source>
</evidence>
<dbReference type="EC" id="5.4.99.26" evidence="5"/>
<evidence type="ECO:0000256" key="7">
    <source>
        <dbReference type="ARBA" id="ARBA00041803"/>
    </source>
</evidence>
<dbReference type="InterPro" id="IPR006224">
    <property type="entry name" value="PsdUridine_synth_RluA-like_CS"/>
</dbReference>
<evidence type="ECO:0000256" key="6">
    <source>
        <dbReference type="ARBA" id="ARBA00040675"/>
    </source>
</evidence>
<dbReference type="Proteomes" id="UP001239019">
    <property type="component" value="Unassembled WGS sequence"/>
</dbReference>
<dbReference type="RefSeq" id="WP_306728507.1">
    <property type="nucleotide sequence ID" value="NZ_JAVDDT010000005.1"/>
</dbReference>
<evidence type="ECO:0000313" key="11">
    <source>
        <dbReference type="EMBL" id="MDQ2070008.1"/>
    </source>
</evidence>
<reference evidence="11 12" key="1">
    <citation type="submission" date="2023-08" db="EMBL/GenBank/DDBJ databases">
        <title>Whole-genome sequencing of halo(alkali)philic microorganisms from hypersaline lakes.</title>
        <authorList>
            <person name="Sorokin D.Y."/>
            <person name="Abbas B."/>
            <person name="Merkel A.Y."/>
        </authorList>
    </citation>
    <scope>NUCLEOTIDE SEQUENCE [LARGE SCALE GENOMIC DNA]</scope>
    <source>
        <strain evidence="11 12">AB-CW4</strain>
    </source>
</reference>
<evidence type="ECO:0000256" key="9">
    <source>
        <dbReference type="ARBA" id="ARBA00043049"/>
    </source>
</evidence>
<evidence type="ECO:0000256" key="1">
    <source>
        <dbReference type="ARBA" id="ARBA00022694"/>
    </source>
</evidence>
<evidence type="ECO:0000256" key="8">
    <source>
        <dbReference type="ARBA" id="ARBA00041975"/>
    </source>
</evidence>
<keyword evidence="2" id="KW-0413">Isomerase</keyword>
<evidence type="ECO:0000256" key="2">
    <source>
        <dbReference type="ARBA" id="ARBA00023235"/>
    </source>
</evidence>
<comment type="function">
    <text evidence="4">Responsible for synthesis of pseudouridine from uracil-65 in transfer RNAs.</text>
</comment>
<evidence type="ECO:0000259" key="10">
    <source>
        <dbReference type="Pfam" id="PF00849"/>
    </source>
</evidence>
<organism evidence="11 12">
    <name type="scientific">Natronospira bacteriovora</name>
    <dbReference type="NCBI Taxonomy" id="3069753"/>
    <lineage>
        <taxon>Bacteria</taxon>
        <taxon>Pseudomonadati</taxon>
        <taxon>Pseudomonadota</taxon>
        <taxon>Gammaproteobacteria</taxon>
        <taxon>Natronospirales</taxon>
        <taxon>Natronospiraceae</taxon>
        <taxon>Natronospira</taxon>
    </lineage>
</organism>
<keyword evidence="1" id="KW-0819">tRNA processing</keyword>
<proteinExistence type="predicted"/>
<dbReference type="Gene3D" id="3.30.2350.10">
    <property type="entry name" value="Pseudouridine synthase"/>
    <property type="match status" value="1"/>
</dbReference>
<dbReference type="InterPro" id="IPR006145">
    <property type="entry name" value="PsdUridine_synth_RsuA/RluA"/>
</dbReference>
<comment type="catalytic activity">
    <reaction evidence="3">
        <text>uridine(65) in tRNA = pseudouridine(65) in tRNA</text>
        <dbReference type="Rhea" id="RHEA:42536"/>
        <dbReference type="Rhea" id="RHEA-COMP:10103"/>
        <dbReference type="Rhea" id="RHEA-COMP:10104"/>
        <dbReference type="ChEBI" id="CHEBI:65314"/>
        <dbReference type="ChEBI" id="CHEBI:65315"/>
        <dbReference type="EC" id="5.4.99.26"/>
    </reaction>
</comment>
<accession>A0ABU0W7K2</accession>
<gene>
    <name evidence="11" type="ORF">RBH19_08985</name>
</gene>
<dbReference type="PANTHER" id="PTHR21600">
    <property type="entry name" value="MITOCHONDRIAL RNA PSEUDOURIDINE SYNTHASE"/>
    <property type="match status" value="1"/>
</dbReference>
<keyword evidence="12" id="KW-1185">Reference proteome</keyword>
<dbReference type="SUPFAM" id="SSF55120">
    <property type="entry name" value="Pseudouridine synthase"/>
    <property type="match status" value="1"/>
</dbReference>
<dbReference type="InterPro" id="IPR050188">
    <property type="entry name" value="RluA_PseudoU_synthase"/>
</dbReference>